<protein>
    <submittedName>
        <fullName evidence="2">Phytoene synthase</fullName>
        <ecNumber evidence="2">2.5.1.32</ecNumber>
    </submittedName>
</protein>
<dbReference type="EMBL" id="BDFD01000021">
    <property type="protein sequence ID" value="GAV21109.1"/>
    <property type="molecule type" value="Genomic_DNA"/>
</dbReference>
<dbReference type="GO" id="GO:0016117">
    <property type="term" value="P:carotenoid biosynthetic process"/>
    <property type="evidence" value="ECO:0007669"/>
    <property type="project" value="InterPro"/>
</dbReference>
<dbReference type="Pfam" id="PF00494">
    <property type="entry name" value="SQS_PSY"/>
    <property type="match status" value="1"/>
</dbReference>
<name>A0A1L8CQL1_9PROT</name>
<dbReference type="CDD" id="cd00683">
    <property type="entry name" value="Trans_IPPS_HH"/>
    <property type="match status" value="1"/>
</dbReference>
<gene>
    <name evidence="2" type="ORF">MMIC_P2088</name>
</gene>
<dbReference type="SFLD" id="SFLDG01212">
    <property type="entry name" value="Phytoene_synthase_like"/>
    <property type="match status" value="1"/>
</dbReference>
<dbReference type="Gene3D" id="1.10.600.10">
    <property type="entry name" value="Farnesyl Diphosphate Synthase"/>
    <property type="match status" value="1"/>
</dbReference>
<dbReference type="NCBIfam" id="TIGR03465">
    <property type="entry name" value="HpnD"/>
    <property type="match status" value="1"/>
</dbReference>
<comment type="caution">
    <text evidence="2">The sequence shown here is derived from an EMBL/GenBank/DDBJ whole genome shotgun (WGS) entry which is preliminary data.</text>
</comment>
<organism evidence="2 3">
    <name type="scientific">Mariprofundus micogutta</name>
    <dbReference type="NCBI Taxonomy" id="1921010"/>
    <lineage>
        <taxon>Bacteria</taxon>
        <taxon>Pseudomonadati</taxon>
        <taxon>Pseudomonadota</taxon>
        <taxon>Candidatius Mariprofundia</taxon>
        <taxon>Mariprofundales</taxon>
        <taxon>Mariprofundaceae</taxon>
        <taxon>Mariprofundus</taxon>
    </lineage>
</organism>
<dbReference type="SFLD" id="SFLDS00005">
    <property type="entry name" value="Isoprenoid_Synthase_Type_I"/>
    <property type="match status" value="1"/>
</dbReference>
<reference evidence="2 3" key="1">
    <citation type="journal article" date="2017" name="Arch. Microbiol.">
        <title>Mariprofundus micogutta sp. nov., a novel iron-oxidizing zetaproteobacterium isolated from a deep-sea hydrothermal field at the Bayonnaise knoll of the Izu-Ogasawara arc, and a description of Mariprofundales ord. nov. and Zetaproteobacteria classis nov.</title>
        <authorList>
            <person name="Makita H."/>
            <person name="Tanaka E."/>
            <person name="Mitsunobu S."/>
            <person name="Miyazaki M."/>
            <person name="Nunoura T."/>
            <person name="Uematsu K."/>
            <person name="Takaki Y."/>
            <person name="Nishi S."/>
            <person name="Shimamura S."/>
            <person name="Takai K."/>
        </authorList>
    </citation>
    <scope>NUCLEOTIDE SEQUENCE [LARGE SCALE GENOMIC DNA]</scope>
    <source>
        <strain evidence="2 3">ET2</strain>
    </source>
</reference>
<accession>A0A1L8CQL1</accession>
<dbReference type="InterPro" id="IPR033904">
    <property type="entry name" value="Trans_IPPS_HH"/>
</dbReference>
<dbReference type="InterPro" id="IPR017828">
    <property type="entry name" value="SQ_synth_HpnD-like"/>
</dbReference>
<dbReference type="PROSITE" id="PS01045">
    <property type="entry name" value="SQUALEN_PHYTOEN_SYN_2"/>
    <property type="match status" value="1"/>
</dbReference>
<keyword evidence="1 2" id="KW-0808">Transferase</keyword>
<evidence type="ECO:0000313" key="3">
    <source>
        <dbReference type="Proteomes" id="UP000231632"/>
    </source>
</evidence>
<evidence type="ECO:0000313" key="2">
    <source>
        <dbReference type="EMBL" id="GAV21109.1"/>
    </source>
</evidence>
<dbReference type="InterPro" id="IPR002060">
    <property type="entry name" value="Squ/phyt_synthse"/>
</dbReference>
<dbReference type="GO" id="GO:0004311">
    <property type="term" value="F:geranylgeranyl diphosphate synthase activity"/>
    <property type="evidence" value="ECO:0007669"/>
    <property type="project" value="InterPro"/>
</dbReference>
<dbReference type="InterPro" id="IPR019845">
    <property type="entry name" value="Squalene/phytoene_synthase_CS"/>
</dbReference>
<dbReference type="PANTHER" id="PTHR31480">
    <property type="entry name" value="BIFUNCTIONAL LYCOPENE CYCLASE/PHYTOENE SYNTHASE"/>
    <property type="match status" value="1"/>
</dbReference>
<keyword evidence="3" id="KW-1185">Reference proteome</keyword>
<dbReference type="PROSITE" id="PS01044">
    <property type="entry name" value="SQUALEN_PHYTOEN_SYN_1"/>
    <property type="match status" value="1"/>
</dbReference>
<dbReference type="OrthoDB" id="9807580at2"/>
<sequence>MNPEQYCRDKTRGSGSSFFYAFLFLPDDQRRAIMALYAFCREVDDIADEVKEQEVALSKLAFWRHELSQAFNGQAQHPVGKELHWAQQHFSINEELLVEIIDGMLMDVKRKPILKAADLSLYAYRVAGVVGLLSIEIFGYSNRKSRGFATSLGEALQLTNILRDVAEDARMDRIYLPQEDRIRFKVSDQAIKAGEFNDSMQQLLQAYGDKAEAAYRQALAQLPEEDRESLRPSIVMGTIYYAYLQRLRSVNYDVFQHPVHILPLKKIWIAWRSWRYESKAAKKGLPMKLEF</sequence>
<dbReference type="SUPFAM" id="SSF48576">
    <property type="entry name" value="Terpenoid synthases"/>
    <property type="match status" value="1"/>
</dbReference>
<dbReference type="RefSeq" id="WP_072660417.1">
    <property type="nucleotide sequence ID" value="NZ_BDFD01000021.1"/>
</dbReference>
<evidence type="ECO:0000256" key="1">
    <source>
        <dbReference type="ARBA" id="ARBA00022679"/>
    </source>
</evidence>
<dbReference type="AlphaFoldDB" id="A0A1L8CQL1"/>
<dbReference type="InterPro" id="IPR044843">
    <property type="entry name" value="Trans_IPPS_bact-type"/>
</dbReference>
<dbReference type="GO" id="GO:0051996">
    <property type="term" value="F:squalene synthase [NAD(P)H] activity"/>
    <property type="evidence" value="ECO:0007669"/>
    <property type="project" value="InterPro"/>
</dbReference>
<dbReference type="EC" id="2.5.1.32" evidence="2"/>
<proteinExistence type="predicted"/>
<dbReference type="SFLD" id="SFLDG01018">
    <property type="entry name" value="Squalene/Phytoene_Synthase_Lik"/>
    <property type="match status" value="1"/>
</dbReference>
<dbReference type="STRING" id="1921010.MMIC_P2088"/>
<dbReference type="Proteomes" id="UP000231632">
    <property type="component" value="Unassembled WGS sequence"/>
</dbReference>
<dbReference type="InterPro" id="IPR008949">
    <property type="entry name" value="Isoprenoid_synthase_dom_sf"/>
</dbReference>